<accession>A0ABM9RKV6</accession>
<keyword evidence="1" id="KW-0472">Membrane</keyword>
<dbReference type="RefSeq" id="WP_021124858.1">
    <property type="nucleotide sequence ID" value="NZ_CDNJ01000003.1"/>
</dbReference>
<keyword evidence="1" id="KW-1133">Transmembrane helix</keyword>
<dbReference type="GeneID" id="97536402"/>
<feature type="transmembrane region" description="Helical" evidence="1">
    <location>
        <begin position="80"/>
        <end position="98"/>
    </location>
</feature>
<evidence type="ECO:0000313" key="2">
    <source>
        <dbReference type="EMBL" id="CEJ72641.1"/>
    </source>
</evidence>
<feature type="transmembrane region" description="Helical" evidence="1">
    <location>
        <begin position="12"/>
        <end position="35"/>
    </location>
</feature>
<dbReference type="Pfam" id="PF11457">
    <property type="entry name" value="DUF3021"/>
    <property type="match status" value="1"/>
</dbReference>
<keyword evidence="3" id="KW-1185">Reference proteome</keyword>
<gene>
    <name evidence="2" type="ORF">ATCC9714_05291</name>
</gene>
<protein>
    <recommendedName>
        <fullName evidence="4">DUF3021 domain-containing protein</fullName>
    </recommendedName>
</protein>
<keyword evidence="1" id="KW-0812">Transmembrane</keyword>
<proteinExistence type="predicted"/>
<evidence type="ECO:0008006" key="4">
    <source>
        <dbReference type="Google" id="ProtNLM"/>
    </source>
</evidence>
<feature type="transmembrane region" description="Helical" evidence="1">
    <location>
        <begin position="104"/>
        <end position="125"/>
    </location>
</feature>
<reference evidence="2 3" key="1">
    <citation type="submission" date="2014-11" db="EMBL/GenBank/DDBJ databases">
        <authorList>
            <person name="Aslett M.A."/>
            <person name="De Silva N."/>
        </authorList>
    </citation>
    <scope>NUCLEOTIDE SEQUENCE [LARGE SCALE GENOMIC DNA]</scope>
    <source>
        <strain evidence="2 3">ATCC9714</strain>
    </source>
</reference>
<name>A0ABM9RKV6_PARSO</name>
<dbReference type="InterPro" id="IPR021560">
    <property type="entry name" value="DUF3021"/>
</dbReference>
<feature type="transmembrane region" description="Helical" evidence="1">
    <location>
        <begin position="47"/>
        <end position="68"/>
    </location>
</feature>
<organism evidence="2 3">
    <name type="scientific">Paraclostridium sordellii</name>
    <name type="common">Clostridium sordellii</name>
    <dbReference type="NCBI Taxonomy" id="1505"/>
    <lineage>
        <taxon>Bacteria</taxon>
        <taxon>Bacillati</taxon>
        <taxon>Bacillota</taxon>
        <taxon>Clostridia</taxon>
        <taxon>Peptostreptococcales</taxon>
        <taxon>Peptostreptococcaceae</taxon>
        <taxon>Paraclostridium</taxon>
    </lineage>
</organism>
<dbReference type="Proteomes" id="UP000032811">
    <property type="component" value="Chromosome 1"/>
</dbReference>
<evidence type="ECO:0000256" key="1">
    <source>
        <dbReference type="SAM" id="Phobius"/>
    </source>
</evidence>
<sequence length="146" mass="17173">MNKYIKKFITRGLITGIPFGVFIGQVVFAIFLLFTDVKNIETTKEQYFVQLISSAFTGFYCVGLSVVFNIEKWSLLKQTIINFLGMAIVYFPIAYFTGWMPKNFIGIAYFTLNYLIVYIVVWIIFKYKIRHINKQLSRQLNKINKY</sequence>
<evidence type="ECO:0000313" key="3">
    <source>
        <dbReference type="Proteomes" id="UP000032811"/>
    </source>
</evidence>
<dbReference type="EMBL" id="LN679998">
    <property type="protein sequence ID" value="CEJ72641.1"/>
    <property type="molecule type" value="Genomic_DNA"/>
</dbReference>